<dbReference type="RefSeq" id="WP_141843623.1">
    <property type="nucleotide sequence ID" value="NZ_VFPM01000002.1"/>
</dbReference>
<dbReference type="PANTHER" id="PTHR30363:SF44">
    <property type="entry name" value="AGA OPERON TRANSCRIPTIONAL REPRESSOR-RELATED"/>
    <property type="match status" value="1"/>
</dbReference>
<proteinExistence type="predicted"/>
<dbReference type="SMART" id="SM00420">
    <property type="entry name" value="HTH_DEOR"/>
    <property type="match status" value="1"/>
</dbReference>
<dbReference type="InterPro" id="IPR014036">
    <property type="entry name" value="DeoR-like_C"/>
</dbReference>
<dbReference type="AlphaFoldDB" id="A0A543HTZ9"/>
<evidence type="ECO:0000259" key="3">
    <source>
        <dbReference type="PROSITE" id="PS51000"/>
    </source>
</evidence>
<dbReference type="PRINTS" id="PR00037">
    <property type="entry name" value="HTHLACR"/>
</dbReference>
<reference evidence="4 5" key="1">
    <citation type="submission" date="2019-06" db="EMBL/GenBank/DDBJ databases">
        <title>Genome sequencing of plant associated microbes to promote plant fitness in Sorghum bicolor and Oryza sativa.</title>
        <authorList>
            <person name="Coleman-Derr D."/>
        </authorList>
    </citation>
    <scope>NUCLEOTIDE SEQUENCE [LARGE SCALE GENOMIC DNA]</scope>
    <source>
        <strain evidence="4 5">KV-663</strain>
    </source>
</reference>
<gene>
    <name evidence="4" type="ORF">FBY41_1786</name>
</gene>
<dbReference type="PROSITE" id="PS51000">
    <property type="entry name" value="HTH_DEOR_2"/>
    <property type="match status" value="1"/>
</dbReference>
<keyword evidence="1" id="KW-0805">Transcription regulation</keyword>
<organism evidence="4 5">
    <name type="scientific">Humibacillus xanthopallidus</name>
    <dbReference type="NCBI Taxonomy" id="412689"/>
    <lineage>
        <taxon>Bacteria</taxon>
        <taxon>Bacillati</taxon>
        <taxon>Actinomycetota</taxon>
        <taxon>Actinomycetes</taxon>
        <taxon>Micrococcales</taxon>
        <taxon>Intrasporangiaceae</taxon>
        <taxon>Humibacillus</taxon>
    </lineage>
</organism>
<dbReference type="SMART" id="SM01134">
    <property type="entry name" value="DeoRC"/>
    <property type="match status" value="1"/>
</dbReference>
<dbReference type="SUPFAM" id="SSF46785">
    <property type="entry name" value="Winged helix' DNA-binding domain"/>
    <property type="match status" value="1"/>
</dbReference>
<evidence type="ECO:0000313" key="4">
    <source>
        <dbReference type="EMBL" id="TQM61770.1"/>
    </source>
</evidence>
<evidence type="ECO:0000313" key="5">
    <source>
        <dbReference type="Proteomes" id="UP000316747"/>
    </source>
</evidence>
<dbReference type="Proteomes" id="UP000316747">
    <property type="component" value="Unassembled WGS sequence"/>
</dbReference>
<feature type="domain" description="HTH deoR-type" evidence="3">
    <location>
        <begin position="6"/>
        <end position="61"/>
    </location>
</feature>
<comment type="caution">
    <text evidence="4">The sequence shown here is derived from an EMBL/GenBank/DDBJ whole genome shotgun (WGS) entry which is preliminary data.</text>
</comment>
<dbReference type="Pfam" id="PF00455">
    <property type="entry name" value="DeoRC"/>
    <property type="match status" value="2"/>
</dbReference>
<keyword evidence="2" id="KW-0804">Transcription</keyword>
<keyword evidence="5" id="KW-1185">Reference proteome</keyword>
<name>A0A543HTZ9_9MICO</name>
<dbReference type="OrthoDB" id="3171994at2"/>
<evidence type="ECO:0000256" key="1">
    <source>
        <dbReference type="ARBA" id="ARBA00023015"/>
    </source>
</evidence>
<dbReference type="InterPro" id="IPR036388">
    <property type="entry name" value="WH-like_DNA-bd_sf"/>
</dbReference>
<sequence length="278" mass="29331">MARHAAQTRRGEILRLATTTGLASVEELSDQLGVTASTIRRDLAKLTAQGMLARTYGGAMPLSHPTEASLRQRLGEAFDAKQAIARWACSVIESGETVLLDAGSTTAALAQQLKAATALSRGSGHLGRADLTDLTDLTVVTAGVSTVAALAEADGVEVIALGGRLRTMSQAFVGPLAESAISRLSFDRAFMGADSVHAERGICEADLEQTLLKELMMSRATHTYVLAHGAKLGQSPFHAWAVMPARWTLVTDESADLPAVQEFCDRGVEVVIAPALPR</sequence>
<dbReference type="InterPro" id="IPR036390">
    <property type="entry name" value="WH_DNA-bd_sf"/>
</dbReference>
<dbReference type="GO" id="GO:0003700">
    <property type="term" value="F:DNA-binding transcription factor activity"/>
    <property type="evidence" value="ECO:0007669"/>
    <property type="project" value="InterPro"/>
</dbReference>
<accession>A0A543HTZ9</accession>
<dbReference type="InterPro" id="IPR050313">
    <property type="entry name" value="Carb_Metab_HTH_regulators"/>
</dbReference>
<dbReference type="Gene3D" id="3.40.50.1360">
    <property type="match status" value="1"/>
</dbReference>
<dbReference type="SUPFAM" id="SSF100950">
    <property type="entry name" value="NagB/RpiA/CoA transferase-like"/>
    <property type="match status" value="1"/>
</dbReference>
<dbReference type="Gene3D" id="1.10.10.10">
    <property type="entry name" value="Winged helix-like DNA-binding domain superfamily/Winged helix DNA-binding domain"/>
    <property type="match status" value="1"/>
</dbReference>
<dbReference type="Pfam" id="PF08220">
    <property type="entry name" value="HTH_DeoR"/>
    <property type="match status" value="1"/>
</dbReference>
<dbReference type="EMBL" id="VFPM01000002">
    <property type="protein sequence ID" value="TQM61770.1"/>
    <property type="molecule type" value="Genomic_DNA"/>
</dbReference>
<protein>
    <submittedName>
        <fullName evidence="4">DeoR family transcriptional regulator</fullName>
    </submittedName>
</protein>
<dbReference type="InterPro" id="IPR001034">
    <property type="entry name" value="DeoR_HTH"/>
</dbReference>
<dbReference type="PANTHER" id="PTHR30363">
    <property type="entry name" value="HTH-TYPE TRANSCRIPTIONAL REGULATOR SRLR-RELATED"/>
    <property type="match status" value="1"/>
</dbReference>
<evidence type="ECO:0000256" key="2">
    <source>
        <dbReference type="ARBA" id="ARBA00023163"/>
    </source>
</evidence>
<dbReference type="InterPro" id="IPR037171">
    <property type="entry name" value="NagB/RpiA_transferase-like"/>
</dbReference>